<reference evidence="2" key="1">
    <citation type="journal article" date="2019" name="Int. J. Syst. Evol. Microbiol.">
        <title>The Global Catalogue of Microorganisms (GCM) 10K type strain sequencing project: providing services to taxonomists for standard genome sequencing and annotation.</title>
        <authorList>
            <consortium name="The Broad Institute Genomics Platform"/>
            <consortium name="The Broad Institute Genome Sequencing Center for Infectious Disease"/>
            <person name="Wu L."/>
            <person name="Ma J."/>
        </authorList>
    </citation>
    <scope>NUCLEOTIDE SEQUENCE [LARGE SCALE GENOMIC DNA]</scope>
    <source>
        <strain evidence="2">CGMCC 4.1469</strain>
    </source>
</reference>
<dbReference type="EMBL" id="JBHSOD010000104">
    <property type="protein sequence ID" value="MFC5890941.1"/>
    <property type="molecule type" value="Genomic_DNA"/>
</dbReference>
<accession>A0ABW1F939</accession>
<keyword evidence="2" id="KW-1185">Reference proteome</keyword>
<gene>
    <name evidence="1" type="ORF">ACFP0N_38920</name>
</gene>
<protein>
    <submittedName>
        <fullName evidence="1">DUF1772 domain-containing protein</fullName>
    </submittedName>
</protein>
<name>A0ABW1F939_9ACTN</name>
<proteinExistence type="predicted"/>
<dbReference type="RefSeq" id="WP_313761497.1">
    <property type="nucleotide sequence ID" value="NZ_BAAAVH010000103.1"/>
</dbReference>
<comment type="caution">
    <text evidence="1">The sequence shown here is derived from an EMBL/GenBank/DDBJ whole genome shotgun (WGS) entry which is preliminary data.</text>
</comment>
<sequence length="119" mass="12759">MQQDRPDITMQAAMAVSVVSSLTLATLTRGTARALAGTAGLLTVTSFLVTRFGNVPINGRIKQWAVTAPPADHAEILHRWQLFNNVRTLSGVLAFAVLIYVALRREGVDCGSGSPRGLR</sequence>
<dbReference type="InterPro" id="IPR013901">
    <property type="entry name" value="Anthrone_oxy"/>
</dbReference>
<evidence type="ECO:0000313" key="2">
    <source>
        <dbReference type="Proteomes" id="UP001596067"/>
    </source>
</evidence>
<dbReference type="Pfam" id="PF08592">
    <property type="entry name" value="Anthrone_oxy"/>
    <property type="match status" value="1"/>
</dbReference>
<evidence type="ECO:0000313" key="1">
    <source>
        <dbReference type="EMBL" id="MFC5890941.1"/>
    </source>
</evidence>
<organism evidence="1 2">
    <name type="scientific">Kitasatospora aburaviensis</name>
    <dbReference type="NCBI Taxonomy" id="67265"/>
    <lineage>
        <taxon>Bacteria</taxon>
        <taxon>Bacillati</taxon>
        <taxon>Actinomycetota</taxon>
        <taxon>Actinomycetes</taxon>
        <taxon>Kitasatosporales</taxon>
        <taxon>Streptomycetaceae</taxon>
        <taxon>Kitasatospora</taxon>
    </lineage>
</organism>
<dbReference type="Proteomes" id="UP001596067">
    <property type="component" value="Unassembled WGS sequence"/>
</dbReference>